<dbReference type="PANTHER" id="PTHR35011">
    <property type="entry name" value="2,3-DIKETO-L-GULONATE TRAP TRANSPORTER SMALL PERMEASE PROTEIN YIAM"/>
    <property type="match status" value="1"/>
</dbReference>
<keyword evidence="6 9" id="KW-1133">Transmembrane helix</keyword>
<dbReference type="Proteomes" id="UP001500467">
    <property type="component" value="Unassembled WGS sequence"/>
</dbReference>
<keyword evidence="3" id="KW-1003">Cell membrane</keyword>
<feature type="transmembrane region" description="Helical" evidence="9">
    <location>
        <begin position="80"/>
        <end position="101"/>
    </location>
</feature>
<dbReference type="Pfam" id="PF04290">
    <property type="entry name" value="DctQ"/>
    <property type="match status" value="1"/>
</dbReference>
<evidence type="ECO:0000259" key="10">
    <source>
        <dbReference type="Pfam" id="PF04290"/>
    </source>
</evidence>
<evidence type="ECO:0000256" key="3">
    <source>
        <dbReference type="ARBA" id="ARBA00022475"/>
    </source>
</evidence>
<evidence type="ECO:0000256" key="4">
    <source>
        <dbReference type="ARBA" id="ARBA00022519"/>
    </source>
</evidence>
<protein>
    <submittedName>
        <fullName evidence="11">TRAP transporter small permease</fullName>
    </submittedName>
</protein>
<reference evidence="12" key="1">
    <citation type="journal article" date="2019" name="Int. J. Syst. Evol. Microbiol.">
        <title>The Global Catalogue of Microorganisms (GCM) 10K type strain sequencing project: providing services to taxonomists for standard genome sequencing and annotation.</title>
        <authorList>
            <consortium name="The Broad Institute Genomics Platform"/>
            <consortium name="The Broad Institute Genome Sequencing Center for Infectious Disease"/>
            <person name="Wu L."/>
            <person name="Ma J."/>
        </authorList>
    </citation>
    <scope>NUCLEOTIDE SEQUENCE [LARGE SCALE GENOMIC DNA]</scope>
    <source>
        <strain evidence="12">JCM 13022</strain>
    </source>
</reference>
<feature type="transmembrane region" description="Helical" evidence="9">
    <location>
        <begin position="7"/>
        <end position="29"/>
    </location>
</feature>
<feature type="transmembrane region" description="Helical" evidence="9">
    <location>
        <begin position="41"/>
        <end position="59"/>
    </location>
</feature>
<dbReference type="InterPro" id="IPR055348">
    <property type="entry name" value="DctQ"/>
</dbReference>
<evidence type="ECO:0000256" key="6">
    <source>
        <dbReference type="ARBA" id="ARBA00022989"/>
    </source>
</evidence>
<comment type="caution">
    <text evidence="11">The sequence shown here is derived from an EMBL/GenBank/DDBJ whole genome shotgun (WGS) entry which is preliminary data.</text>
</comment>
<evidence type="ECO:0000256" key="8">
    <source>
        <dbReference type="ARBA" id="ARBA00038436"/>
    </source>
</evidence>
<dbReference type="PANTHER" id="PTHR35011:SF2">
    <property type="entry name" value="2,3-DIKETO-L-GULONATE TRAP TRANSPORTER SMALL PERMEASE PROTEIN YIAM"/>
    <property type="match status" value="1"/>
</dbReference>
<dbReference type="InterPro" id="IPR007387">
    <property type="entry name" value="TRAP_DctQ"/>
</dbReference>
<evidence type="ECO:0000256" key="7">
    <source>
        <dbReference type="ARBA" id="ARBA00023136"/>
    </source>
</evidence>
<keyword evidence="5 9" id="KW-0812">Transmembrane</keyword>
<evidence type="ECO:0000256" key="2">
    <source>
        <dbReference type="ARBA" id="ARBA00022448"/>
    </source>
</evidence>
<comment type="similarity">
    <text evidence="8">Belongs to the TRAP transporter small permease family.</text>
</comment>
<dbReference type="EMBL" id="BAAALM010000016">
    <property type="protein sequence ID" value="GAA1217949.1"/>
    <property type="molecule type" value="Genomic_DNA"/>
</dbReference>
<evidence type="ECO:0000256" key="1">
    <source>
        <dbReference type="ARBA" id="ARBA00004429"/>
    </source>
</evidence>
<evidence type="ECO:0000256" key="9">
    <source>
        <dbReference type="SAM" id="Phobius"/>
    </source>
</evidence>
<keyword evidence="2" id="KW-0813">Transport</keyword>
<organism evidence="11 12">
    <name type="scientific">Prauserella alba</name>
    <dbReference type="NCBI Taxonomy" id="176898"/>
    <lineage>
        <taxon>Bacteria</taxon>
        <taxon>Bacillati</taxon>
        <taxon>Actinomycetota</taxon>
        <taxon>Actinomycetes</taxon>
        <taxon>Pseudonocardiales</taxon>
        <taxon>Pseudonocardiaceae</taxon>
        <taxon>Prauserella</taxon>
    </lineage>
</organism>
<keyword evidence="4" id="KW-0997">Cell inner membrane</keyword>
<evidence type="ECO:0000313" key="12">
    <source>
        <dbReference type="Proteomes" id="UP001500467"/>
    </source>
</evidence>
<keyword evidence="7 9" id="KW-0472">Membrane</keyword>
<feature type="transmembrane region" description="Helical" evidence="9">
    <location>
        <begin position="121"/>
        <end position="140"/>
    </location>
</feature>
<evidence type="ECO:0000313" key="11">
    <source>
        <dbReference type="EMBL" id="GAA1217949.1"/>
    </source>
</evidence>
<evidence type="ECO:0000256" key="5">
    <source>
        <dbReference type="ARBA" id="ARBA00022692"/>
    </source>
</evidence>
<name>A0ABP4GH13_9PSEU</name>
<proteinExistence type="inferred from homology"/>
<feature type="domain" description="Tripartite ATP-independent periplasmic transporters DctQ component" evidence="10">
    <location>
        <begin position="18"/>
        <end position="145"/>
    </location>
</feature>
<sequence length="162" mass="17436">MLTTAENVLAAVPFAVVAVVAFVNVISRYFLNASLAFTSELTVNLAVWMVMMGAVIGLREGAHLGFSALHEKATGIARQVMTVLITVAILTFLVVLLYFGVDMAIAQLDSGRATPSIRIPQWLFTAALPVGALFGVYRTVQASRAGFRRSTMDSQPSEEADR</sequence>
<accession>A0ABP4GH13</accession>
<gene>
    <name evidence="11" type="ORF">GCM10009675_45520</name>
</gene>
<comment type="subcellular location">
    <subcellularLocation>
        <location evidence="1">Cell inner membrane</location>
        <topology evidence="1">Multi-pass membrane protein</topology>
    </subcellularLocation>
</comment>
<keyword evidence="12" id="KW-1185">Reference proteome</keyword>